<organism evidence="5 6">
    <name type="scientific">Flavobacterium suzhouense</name>
    <dbReference type="NCBI Taxonomy" id="1529638"/>
    <lineage>
        <taxon>Bacteria</taxon>
        <taxon>Pseudomonadati</taxon>
        <taxon>Bacteroidota</taxon>
        <taxon>Flavobacteriia</taxon>
        <taxon>Flavobacteriales</taxon>
        <taxon>Flavobacteriaceae</taxon>
        <taxon>Flavobacterium</taxon>
    </lineage>
</organism>
<evidence type="ECO:0000259" key="4">
    <source>
        <dbReference type="Pfam" id="PF03636"/>
    </source>
</evidence>
<dbReference type="Pfam" id="PF03636">
    <property type="entry name" value="Glyco_hydro_65N"/>
    <property type="match status" value="1"/>
</dbReference>
<dbReference type="InterPro" id="IPR011013">
    <property type="entry name" value="Gal_mutarotase_sf_dom"/>
</dbReference>
<evidence type="ECO:0000313" key="6">
    <source>
        <dbReference type="Proteomes" id="UP001597480"/>
    </source>
</evidence>
<evidence type="ECO:0000259" key="2">
    <source>
        <dbReference type="Pfam" id="PF03632"/>
    </source>
</evidence>
<feature type="domain" description="Glycoside hydrolase family 65 central catalytic" evidence="2">
    <location>
        <begin position="325"/>
        <end position="691"/>
    </location>
</feature>
<keyword evidence="6" id="KW-1185">Reference proteome</keyword>
<dbReference type="SUPFAM" id="SSF74650">
    <property type="entry name" value="Galactose mutarotase-like"/>
    <property type="match status" value="1"/>
</dbReference>
<dbReference type="Gene3D" id="1.50.10.10">
    <property type="match status" value="1"/>
</dbReference>
<proteinExistence type="inferred from homology"/>
<dbReference type="Proteomes" id="UP001597480">
    <property type="component" value="Unassembled WGS sequence"/>
</dbReference>
<accession>A0ABW5NTX3</accession>
<dbReference type="InterPro" id="IPR005195">
    <property type="entry name" value="Glyco_hydro_65_M"/>
</dbReference>
<comment type="caution">
    <text evidence="5">The sequence shown here is derived from an EMBL/GenBank/DDBJ whole genome shotgun (WGS) entry which is preliminary data.</text>
</comment>
<dbReference type="InterPro" id="IPR017045">
    <property type="entry name" value="Malt_Pase/Glycosyl_Hdrlase"/>
</dbReference>
<dbReference type="PIRSF" id="PIRSF036289">
    <property type="entry name" value="Glycosyl_hydrolase_malt_phosph"/>
    <property type="match status" value="1"/>
</dbReference>
<dbReference type="InterPro" id="IPR005196">
    <property type="entry name" value="Glyco_hydro_65_N"/>
</dbReference>
<dbReference type="Pfam" id="PF03632">
    <property type="entry name" value="Glyco_hydro_65m"/>
    <property type="match status" value="1"/>
</dbReference>
<gene>
    <name evidence="5" type="ORF">ACFSR3_10755</name>
</gene>
<feature type="domain" description="Glycoside hydrolase family 65 C-terminal" evidence="3">
    <location>
        <begin position="700"/>
        <end position="761"/>
    </location>
</feature>
<dbReference type="InterPro" id="IPR005194">
    <property type="entry name" value="Glyco_hydro_65_C"/>
</dbReference>
<comment type="similarity">
    <text evidence="1">Belongs to the glycosyl hydrolase 65 family.</text>
</comment>
<keyword evidence="5" id="KW-0378">Hydrolase</keyword>
<evidence type="ECO:0000313" key="5">
    <source>
        <dbReference type="EMBL" id="MFD2602536.1"/>
    </source>
</evidence>
<protein>
    <submittedName>
        <fullName evidence="5">Glycoside hydrolase family 65 protein</fullName>
    </submittedName>
</protein>
<dbReference type="PANTHER" id="PTHR11051">
    <property type="entry name" value="GLYCOSYL HYDROLASE-RELATED"/>
    <property type="match status" value="1"/>
</dbReference>
<dbReference type="SUPFAM" id="SSF48208">
    <property type="entry name" value="Six-hairpin glycosidases"/>
    <property type="match status" value="1"/>
</dbReference>
<dbReference type="InterPro" id="IPR037018">
    <property type="entry name" value="GH65_N"/>
</dbReference>
<name>A0ABW5NTX3_9FLAO</name>
<dbReference type="InterPro" id="IPR008928">
    <property type="entry name" value="6-hairpin_glycosidase_sf"/>
</dbReference>
<reference evidence="6" key="1">
    <citation type="journal article" date="2019" name="Int. J. Syst. Evol. Microbiol.">
        <title>The Global Catalogue of Microorganisms (GCM) 10K type strain sequencing project: providing services to taxonomists for standard genome sequencing and annotation.</title>
        <authorList>
            <consortium name="The Broad Institute Genomics Platform"/>
            <consortium name="The Broad Institute Genome Sequencing Center for Infectious Disease"/>
            <person name="Wu L."/>
            <person name="Ma J."/>
        </authorList>
    </citation>
    <scope>NUCLEOTIDE SEQUENCE [LARGE SCALE GENOMIC DNA]</scope>
    <source>
        <strain evidence="6">KCTC 42107</strain>
    </source>
</reference>
<dbReference type="PANTHER" id="PTHR11051:SF14">
    <property type="entry name" value="MALTOSE PHOSPHORYLASE"/>
    <property type="match status" value="1"/>
</dbReference>
<evidence type="ECO:0000259" key="3">
    <source>
        <dbReference type="Pfam" id="PF03633"/>
    </source>
</evidence>
<sequence>MNQDYIVPDNWSVIEEGFDVERVKSSESLFSIGNGAMGQRANFEESYSGHTFQGSYIAGIYYPDKTKVGWWKNGYPEYFAKVLNAPNWIGINITINDEVLDLNACASVKNFKRELNMKEGWYNRSFEAVLQNGTEVKVNVTRFLSLVADELGVINYQVTPLNRAAQITFSPYIDAGVHNEDANWEEKFWEPLDAQYNGNEAFVTARTFKTHFNATTFMHNSILLNGVATEILPADVEKTIDKVTFSYTIEANPKDTASVIKFGGYTVSLNHANDKLVDAAKNVIASAKAKGYDALLDEQKQAWASIWEMADITIDGDVKAQQGIRFNIFQLNQTYLGKDPRLNIGPKGFTGEKYGGSTYWDTEAYCIPFYMATKDQQVARNLLTYRYNQLDKAIENAAKLGFTNGAALYPMVTMNGEECHNEWEITFEEIHRNGAIAFAIYNYYRYTGDYSYIPEKGLEVLIGIARFWHQRATYSANKDKYVILGVTGPNEYENNVNNNFYTNYIAKWCIDYTVEQITRVKDEFAADHDRIMAKVNLNAEEVRQWKKVSDNMYFPYSEEFGVYLQQDGFLDKELVKVADLDRSQRPINQKWSWDRILRSPYIKQADVLQGFYFFEDHFTKDQLEKHFDFYEPLTVHESSLSPCVHSIQAAVLGRMEQAYTFYLRTSRLDLDDYNKEVEEGCHITSMAGTWMSIVEGFGGMRVKDDTLHFEPRIPEQWSGYSFKVNFRNQVVKIAIQAAETKLSLEGTQPVTIYVNGKAVTVEPNALVTV</sequence>
<dbReference type="RefSeq" id="WP_379820961.1">
    <property type="nucleotide sequence ID" value="NZ_JBHUMD010000025.1"/>
</dbReference>
<dbReference type="GO" id="GO:0016787">
    <property type="term" value="F:hydrolase activity"/>
    <property type="evidence" value="ECO:0007669"/>
    <property type="project" value="UniProtKB-KW"/>
</dbReference>
<dbReference type="NCBIfam" id="NF010380">
    <property type="entry name" value="PRK13807.1"/>
    <property type="match status" value="1"/>
</dbReference>
<dbReference type="Gene3D" id="2.60.420.10">
    <property type="entry name" value="Maltose phosphorylase, domain 3"/>
    <property type="match status" value="1"/>
</dbReference>
<dbReference type="EMBL" id="JBHUMD010000025">
    <property type="protein sequence ID" value="MFD2602536.1"/>
    <property type="molecule type" value="Genomic_DNA"/>
</dbReference>
<evidence type="ECO:0000256" key="1">
    <source>
        <dbReference type="ARBA" id="ARBA00006768"/>
    </source>
</evidence>
<dbReference type="Gene3D" id="2.70.98.40">
    <property type="entry name" value="Glycoside hydrolase, family 65, N-terminal domain"/>
    <property type="match status" value="1"/>
</dbReference>
<dbReference type="Pfam" id="PF03633">
    <property type="entry name" value="Glyco_hydro_65C"/>
    <property type="match status" value="1"/>
</dbReference>
<feature type="domain" description="Glycoside hydrolase family 65 N-terminal" evidence="4">
    <location>
        <begin position="14"/>
        <end position="268"/>
    </location>
</feature>
<dbReference type="InterPro" id="IPR012341">
    <property type="entry name" value="6hp_glycosidase-like_sf"/>
</dbReference>